<dbReference type="InterPro" id="IPR013955">
    <property type="entry name" value="Rep_factor-A_C"/>
</dbReference>
<dbReference type="CDD" id="cd04476">
    <property type="entry name" value="RPA1_DBD_C"/>
    <property type="match status" value="1"/>
</dbReference>
<dbReference type="GO" id="GO:0003677">
    <property type="term" value="F:DNA binding"/>
    <property type="evidence" value="ECO:0007669"/>
    <property type="project" value="UniProtKB-KW"/>
</dbReference>
<feature type="region of interest" description="Disordered" evidence="6">
    <location>
        <begin position="117"/>
        <end position="186"/>
    </location>
</feature>
<keyword evidence="10" id="KW-1185">Reference proteome</keyword>
<evidence type="ECO:0000256" key="5">
    <source>
        <dbReference type="ARBA" id="ARBA00023125"/>
    </source>
</evidence>
<dbReference type="AlphaFoldDB" id="A0A2C6JC98"/>
<dbReference type="EMBL" id="MIGC01007059">
    <property type="protein sequence ID" value="PHJ15901.1"/>
    <property type="molecule type" value="Genomic_DNA"/>
</dbReference>
<dbReference type="PANTHER" id="PTHR47165:SF4">
    <property type="entry name" value="OS03G0429900 PROTEIN"/>
    <property type="match status" value="1"/>
</dbReference>
<gene>
    <name evidence="9" type="ORF">CSUI_010287</name>
</gene>
<comment type="caution">
    <text evidence="9">The sequence shown here is derived from an EMBL/GenBank/DDBJ whole genome shotgun (WGS) entry which is preliminary data.</text>
</comment>
<evidence type="ECO:0000256" key="3">
    <source>
        <dbReference type="ARBA" id="ARBA00022771"/>
    </source>
</evidence>
<dbReference type="Pfam" id="PF16900">
    <property type="entry name" value="REPA_OB_2"/>
    <property type="match status" value="1"/>
</dbReference>
<protein>
    <submittedName>
        <fullName evidence="9">Replication protein a 70 kDa dna-binding</fullName>
    </submittedName>
</protein>
<accession>A0A2C6JC98</accession>
<dbReference type="GO" id="GO:0008270">
    <property type="term" value="F:zinc ion binding"/>
    <property type="evidence" value="ECO:0007669"/>
    <property type="project" value="UniProtKB-KW"/>
</dbReference>
<dbReference type="GeneID" id="94433603"/>
<keyword evidence="4" id="KW-0862">Zinc</keyword>
<dbReference type="FunFam" id="2.40.50.140:FF:000041">
    <property type="entry name" value="Replication protein A subunit"/>
    <property type="match status" value="1"/>
</dbReference>
<name>A0A2C6JC98_9APIC</name>
<comment type="similarity">
    <text evidence="1">Belongs to the replication factor A protein 1 family.</text>
</comment>
<evidence type="ECO:0000259" key="8">
    <source>
        <dbReference type="Pfam" id="PF16900"/>
    </source>
</evidence>
<evidence type="ECO:0000256" key="6">
    <source>
        <dbReference type="SAM" id="MobiDB-lite"/>
    </source>
</evidence>
<dbReference type="SUPFAM" id="SSF50249">
    <property type="entry name" value="Nucleic acid-binding proteins"/>
    <property type="match status" value="3"/>
</dbReference>
<dbReference type="Proteomes" id="UP000221165">
    <property type="component" value="Unassembled WGS sequence"/>
</dbReference>
<dbReference type="Gene3D" id="2.40.50.140">
    <property type="entry name" value="Nucleic acid-binding proteins"/>
    <property type="match status" value="3"/>
</dbReference>
<sequence length="660" mass="71837">MRSKISTGFWDVLASGGTWEGPAVLAALSATRAGSENMLVLATDGSRDGSGALQYGRIFGRFSAELVSKENSQKGKRLFVVQRYTTRVLRDKKCLFALSLQVLPDVLELPRSPSARCFAPHPTLGSTATADSGEEPSRRPPSAPAAGNDGAIECEGKKPDQVPLRGSKNPRATKRPRGAATSSASYQYSKPGAIARLQAGRAPVAIKDINPYTQDWVMRGRVADKTTLRLFANQRGEGQVFSATIIDQSNGEIRATFFGQLAALWHPRLEVGRVYEFSRGTVDLANKRFNSASHDYELKFDDRAQIHEAEDDLTIPSQLFFPKKLSDITSGDSVGSVVDVIGFVASFSDTQTVVSRTTRQDLKRKELTIVDDSGDAVAVTLWEKLAGALSDAALSARPLLAIKAEYGGKICLSSTSRSVIQLDPQGLAAAEALRDWWEGGGRFTHKMQVNTSHSSVTTDLLVVRSATRGLTSGSLYFNCAAVVSEIDQRSVVWLACPECNRKVRENRSRGSGAGSIAEGRTCRCLNCNRDVVPQPQWSLSVTLADPTGSLQCTAFGEGAQELMGPLHIDPPTIYMLERGGTDTFGRAHGDIFELLLYREVKARLCVRCYEYYGEQRVTCKMVSCSWLERSLGAHSSALLRCVRDRLEVDVESTSVDETAT</sequence>
<evidence type="ECO:0000256" key="4">
    <source>
        <dbReference type="ARBA" id="ARBA00022833"/>
    </source>
</evidence>
<dbReference type="Pfam" id="PF08646">
    <property type="entry name" value="Rep_fac-A_C"/>
    <property type="match status" value="1"/>
</dbReference>
<keyword evidence="2" id="KW-0479">Metal-binding</keyword>
<feature type="domain" description="Replication factor A C-terminal" evidence="7">
    <location>
        <begin position="476"/>
        <end position="625"/>
    </location>
</feature>
<evidence type="ECO:0000259" key="7">
    <source>
        <dbReference type="Pfam" id="PF08646"/>
    </source>
</evidence>
<dbReference type="InterPro" id="IPR031657">
    <property type="entry name" value="REPA_OB_2"/>
</dbReference>
<evidence type="ECO:0000256" key="1">
    <source>
        <dbReference type="ARBA" id="ARBA00005690"/>
    </source>
</evidence>
<organism evidence="9 10">
    <name type="scientific">Cystoisospora suis</name>
    <dbReference type="NCBI Taxonomy" id="483139"/>
    <lineage>
        <taxon>Eukaryota</taxon>
        <taxon>Sar</taxon>
        <taxon>Alveolata</taxon>
        <taxon>Apicomplexa</taxon>
        <taxon>Conoidasida</taxon>
        <taxon>Coccidia</taxon>
        <taxon>Eucoccidiorida</taxon>
        <taxon>Eimeriorina</taxon>
        <taxon>Sarcocystidae</taxon>
        <taxon>Cystoisospora</taxon>
    </lineage>
</organism>
<dbReference type="OrthoDB" id="1751331at2759"/>
<dbReference type="InterPro" id="IPR012340">
    <property type="entry name" value="NA-bd_OB-fold"/>
</dbReference>
<evidence type="ECO:0000256" key="2">
    <source>
        <dbReference type="ARBA" id="ARBA00022723"/>
    </source>
</evidence>
<dbReference type="InterPro" id="IPR047192">
    <property type="entry name" value="Euk_RPA1_DBD_C"/>
</dbReference>
<dbReference type="VEuPathDB" id="ToxoDB:CSUI_010287"/>
<feature type="domain" description="Replication protein A OB" evidence="8">
    <location>
        <begin position="334"/>
        <end position="409"/>
    </location>
</feature>
<dbReference type="CDD" id="cd04475">
    <property type="entry name" value="RPA1_DBD_B"/>
    <property type="match status" value="1"/>
</dbReference>
<evidence type="ECO:0000313" key="9">
    <source>
        <dbReference type="EMBL" id="PHJ15901.1"/>
    </source>
</evidence>
<evidence type="ECO:0000313" key="10">
    <source>
        <dbReference type="Proteomes" id="UP000221165"/>
    </source>
</evidence>
<dbReference type="CDD" id="cd04474">
    <property type="entry name" value="RPA1_DBD_A"/>
    <property type="match status" value="1"/>
</dbReference>
<reference evidence="9 10" key="1">
    <citation type="journal article" date="2017" name="Int. J. Parasitol.">
        <title>The genome of the protozoan parasite Cystoisospora suis and a reverse vaccinology approach to identify vaccine candidates.</title>
        <authorList>
            <person name="Palmieri N."/>
            <person name="Shrestha A."/>
            <person name="Ruttkowski B."/>
            <person name="Beck T."/>
            <person name="Vogl C."/>
            <person name="Tomley F."/>
            <person name="Blake D.P."/>
            <person name="Joachim A."/>
        </authorList>
    </citation>
    <scope>NUCLEOTIDE SEQUENCE [LARGE SCALE GENOMIC DNA]</scope>
    <source>
        <strain evidence="9 10">Wien I</strain>
    </source>
</reference>
<keyword evidence="3" id="KW-0863">Zinc-finger</keyword>
<keyword evidence="5 9" id="KW-0238">DNA-binding</keyword>
<feature type="non-terminal residue" evidence="9">
    <location>
        <position position="660"/>
    </location>
</feature>
<dbReference type="RefSeq" id="XP_067917633.1">
    <property type="nucleotide sequence ID" value="XM_068070392.1"/>
</dbReference>
<dbReference type="PANTHER" id="PTHR47165">
    <property type="entry name" value="OS03G0429900 PROTEIN"/>
    <property type="match status" value="1"/>
</dbReference>
<proteinExistence type="inferred from homology"/>